<name>A0A2X3UL93_STRTR</name>
<evidence type="ECO:0000313" key="2">
    <source>
        <dbReference type="EMBL" id="SQF24649.1"/>
    </source>
</evidence>
<dbReference type="EMBL" id="LS483339">
    <property type="protein sequence ID" value="SQF24649.1"/>
    <property type="molecule type" value="Genomic_DNA"/>
</dbReference>
<feature type="domain" description="YopX protein" evidence="1">
    <location>
        <begin position="5"/>
        <end position="141"/>
    </location>
</feature>
<evidence type="ECO:0000259" key="1">
    <source>
        <dbReference type="Pfam" id="PF09643"/>
    </source>
</evidence>
<dbReference type="InterPro" id="IPR023385">
    <property type="entry name" value="YopX-like_C"/>
</dbReference>
<dbReference type="InterPro" id="IPR019096">
    <property type="entry name" value="YopX_protein"/>
</dbReference>
<organism evidence="2 3">
    <name type="scientific">Streptococcus thermophilus</name>
    <dbReference type="NCBI Taxonomy" id="1308"/>
    <lineage>
        <taxon>Bacteria</taxon>
        <taxon>Bacillati</taxon>
        <taxon>Bacillota</taxon>
        <taxon>Bacilli</taxon>
        <taxon>Lactobacillales</taxon>
        <taxon>Streptococcaceae</taxon>
        <taxon>Streptococcus</taxon>
    </lineage>
</organism>
<proteinExistence type="predicted"/>
<dbReference type="SUPFAM" id="SSF159006">
    <property type="entry name" value="YopX-like"/>
    <property type="match status" value="1"/>
</dbReference>
<dbReference type="RefSeq" id="WP_111679463.1">
    <property type="nucleotide sequence ID" value="NZ_BPPS01000020.1"/>
</dbReference>
<protein>
    <submittedName>
        <fullName evidence="2">Phage protein</fullName>
    </submittedName>
</protein>
<dbReference type="InterPro" id="IPR010024">
    <property type="entry name" value="CHP16711"/>
</dbReference>
<reference evidence="2 3" key="1">
    <citation type="submission" date="2018-06" db="EMBL/GenBank/DDBJ databases">
        <authorList>
            <consortium name="Pathogen Informatics"/>
            <person name="Doyle S."/>
        </authorList>
    </citation>
    <scope>NUCLEOTIDE SEQUENCE [LARGE SCALE GENOMIC DNA]</scope>
    <source>
        <strain evidence="2 3">NCTC12958</strain>
    </source>
</reference>
<dbReference type="AlphaFoldDB" id="A0A2X3UL93"/>
<dbReference type="Gene3D" id="2.30.30.290">
    <property type="entry name" value="YopX-like domains"/>
    <property type="match status" value="1"/>
</dbReference>
<dbReference type="Pfam" id="PF09643">
    <property type="entry name" value="YopX"/>
    <property type="match status" value="1"/>
</dbReference>
<gene>
    <name evidence="2" type="ORF">NCTC12958_00842</name>
</gene>
<dbReference type="Proteomes" id="UP000249634">
    <property type="component" value="Chromosome 1"/>
</dbReference>
<accession>A0A2X3UL93</accession>
<dbReference type="NCBIfam" id="TIGR01671">
    <property type="entry name" value="phage_TIGR01671"/>
    <property type="match status" value="1"/>
</dbReference>
<evidence type="ECO:0000313" key="3">
    <source>
        <dbReference type="Proteomes" id="UP000249634"/>
    </source>
</evidence>
<sequence>MIPRYRAWDKIRKTMYEDEDIIAMSFEDKSICIQTIYFGHGLPDSFEQGLPDSRDLDYYDFDDIVLMQSTGLTDYNGREIFEGDIVKMSMNFYSNPTYYEVVRSIGGTYRLESSQHGCELWLRHADCYIVGNIYENTELLEELK</sequence>